<name>A0A4Y8DDP2_9HELO</name>
<keyword evidence="2" id="KW-1185">Reference proteome</keyword>
<organism evidence="1 2">
    <name type="scientific">Botryotinia calthae</name>
    <dbReference type="NCBI Taxonomy" id="38488"/>
    <lineage>
        <taxon>Eukaryota</taxon>
        <taxon>Fungi</taxon>
        <taxon>Dikarya</taxon>
        <taxon>Ascomycota</taxon>
        <taxon>Pezizomycotina</taxon>
        <taxon>Leotiomycetes</taxon>
        <taxon>Helotiales</taxon>
        <taxon>Sclerotiniaceae</taxon>
        <taxon>Botryotinia</taxon>
    </lineage>
</organism>
<dbReference type="OrthoDB" id="425534at2759"/>
<proteinExistence type="predicted"/>
<evidence type="ECO:0000313" key="2">
    <source>
        <dbReference type="Proteomes" id="UP000297299"/>
    </source>
</evidence>
<sequence>MPIQNSNVVHDPKNFIWTVASLHNPYWSLLAELSFCPCYRSFECACLEVPLDWNNSSTDSRCVAVALIKLPSDVHASGPRYGGSVIINPGGPGGSGINLARNQAGAEGMLGSSSAAFKLMWARKHAHADACYTRMGVDENEEDALGAHISTPVIVMDMKAIMKALSKPRVKSPSRDRECTKSSQIESVYKIQY</sequence>
<dbReference type="AlphaFoldDB" id="A0A4Y8DDP2"/>
<evidence type="ECO:0000313" key="1">
    <source>
        <dbReference type="EMBL" id="TEY82587.1"/>
    </source>
</evidence>
<dbReference type="STRING" id="38488.A0A4Y8DDP2"/>
<protein>
    <submittedName>
        <fullName evidence="1">Uncharacterized protein</fullName>
    </submittedName>
</protein>
<reference evidence="1 2" key="1">
    <citation type="submission" date="2017-11" db="EMBL/GenBank/DDBJ databases">
        <title>Comparative genomics of Botrytis spp.</title>
        <authorList>
            <person name="Valero-Jimenez C.A."/>
            <person name="Tapia P."/>
            <person name="Veloso J."/>
            <person name="Silva-Moreno E."/>
            <person name="Staats M."/>
            <person name="Valdes J.H."/>
            <person name="Van Kan J.A.L."/>
        </authorList>
    </citation>
    <scope>NUCLEOTIDE SEQUENCE [LARGE SCALE GENOMIC DNA]</scope>
    <source>
        <strain evidence="1 2">MUCL2830</strain>
    </source>
</reference>
<dbReference type="EMBL" id="PHWZ01000028">
    <property type="protein sequence ID" value="TEY82587.1"/>
    <property type="molecule type" value="Genomic_DNA"/>
</dbReference>
<dbReference type="Proteomes" id="UP000297299">
    <property type="component" value="Unassembled WGS sequence"/>
</dbReference>
<gene>
    <name evidence="1" type="ORF">BOTCAL_0028g00080</name>
</gene>
<comment type="caution">
    <text evidence="1">The sequence shown here is derived from an EMBL/GenBank/DDBJ whole genome shotgun (WGS) entry which is preliminary data.</text>
</comment>
<accession>A0A4Y8DDP2</accession>